<sequence length="70" mass="7611">MAEKDMVEFVEEWQRGAFLVLGPALGGGVSAVFVGSVLAFLAFFVSVLRERSVGWCGRPSRCHPNHSVDT</sequence>
<protein>
    <recommendedName>
        <fullName evidence="2">DUF8144 domain-containing protein</fullName>
    </recommendedName>
</protein>
<dbReference type="AlphaFoldDB" id="M0GV39"/>
<gene>
    <name evidence="3" type="ORF">C456_04690</name>
</gene>
<comment type="caution">
    <text evidence="3">The sequence shown here is derived from an EMBL/GenBank/DDBJ whole genome shotgun (WGS) entry which is preliminary data.</text>
</comment>
<feature type="domain" description="DUF8144" evidence="2">
    <location>
        <begin position="1"/>
        <end position="46"/>
    </location>
</feature>
<reference evidence="3 4" key="1">
    <citation type="journal article" date="2014" name="PLoS Genet.">
        <title>Phylogenetically driven sequencing of extremely halophilic archaea reveals strategies for static and dynamic osmo-response.</title>
        <authorList>
            <person name="Becker E.A."/>
            <person name="Seitzer P.M."/>
            <person name="Tritt A."/>
            <person name="Larsen D."/>
            <person name="Krusor M."/>
            <person name="Yao A.I."/>
            <person name="Wu D."/>
            <person name="Madern D."/>
            <person name="Eisen J.A."/>
            <person name="Darling A.E."/>
            <person name="Facciotti M.T."/>
        </authorList>
    </citation>
    <scope>NUCLEOTIDE SEQUENCE [LARGE SCALE GENOMIC DNA]</scope>
    <source>
        <strain evidence="4">DSM 14919 / CCM 7023 / CIP 107410 / JCM 9276 / NCIMB 13854 / Aa 2.2</strain>
    </source>
</reference>
<dbReference type="Proteomes" id="UP000011535">
    <property type="component" value="Unassembled WGS sequence"/>
</dbReference>
<organism evidence="3 4">
    <name type="scientific">Haloferax lucentense (strain DSM 14919 / JCM 9276 / NCIMB 13854 / Aa 2.2)</name>
    <name type="common">Haloferax alicantei</name>
    <dbReference type="NCBI Taxonomy" id="1230452"/>
    <lineage>
        <taxon>Archaea</taxon>
        <taxon>Methanobacteriati</taxon>
        <taxon>Methanobacteriota</taxon>
        <taxon>Stenosarchaea group</taxon>
        <taxon>Halobacteria</taxon>
        <taxon>Halobacteriales</taxon>
        <taxon>Haloferacaceae</taxon>
        <taxon>Haloferax</taxon>
    </lineage>
</organism>
<dbReference type="GeneID" id="301160175"/>
<keyword evidence="1" id="KW-1133">Transmembrane helix</keyword>
<proteinExistence type="predicted"/>
<evidence type="ECO:0000256" key="1">
    <source>
        <dbReference type="SAM" id="Phobius"/>
    </source>
</evidence>
<dbReference type="EMBL" id="AOLH01000008">
    <property type="protein sequence ID" value="ELZ76096.1"/>
    <property type="molecule type" value="Genomic_DNA"/>
</dbReference>
<feature type="transmembrane region" description="Helical" evidence="1">
    <location>
        <begin position="20"/>
        <end position="48"/>
    </location>
</feature>
<evidence type="ECO:0000259" key="2">
    <source>
        <dbReference type="Pfam" id="PF26469"/>
    </source>
</evidence>
<evidence type="ECO:0000313" key="3">
    <source>
        <dbReference type="EMBL" id="ELZ76096.1"/>
    </source>
</evidence>
<name>M0GV39_HALL2</name>
<keyword evidence="1" id="KW-0812">Transmembrane</keyword>
<dbReference type="Pfam" id="PF26469">
    <property type="entry name" value="DUF8144"/>
    <property type="match status" value="1"/>
</dbReference>
<dbReference type="RefSeq" id="WP_004062497.1">
    <property type="nucleotide sequence ID" value="NZ_AOLH01000008.1"/>
</dbReference>
<keyword evidence="1" id="KW-0472">Membrane</keyword>
<dbReference type="InterPro" id="IPR058457">
    <property type="entry name" value="DUF8144"/>
</dbReference>
<accession>M0GV39</accession>
<evidence type="ECO:0000313" key="4">
    <source>
        <dbReference type="Proteomes" id="UP000011535"/>
    </source>
</evidence>